<dbReference type="Proteomes" id="UP000298390">
    <property type="component" value="Unassembled WGS sequence"/>
</dbReference>
<proteinExistence type="predicted"/>
<gene>
    <name evidence="3" type="ORF">EVJ58_g4690</name>
</gene>
<dbReference type="InterPro" id="IPR045339">
    <property type="entry name" value="DUF6534"/>
</dbReference>
<keyword evidence="1" id="KW-1133">Transmembrane helix</keyword>
<dbReference type="PANTHER" id="PTHR40465">
    <property type="entry name" value="CHROMOSOME 1, WHOLE GENOME SHOTGUN SEQUENCE"/>
    <property type="match status" value="1"/>
</dbReference>
<evidence type="ECO:0000313" key="4">
    <source>
        <dbReference type="Proteomes" id="UP000298390"/>
    </source>
</evidence>
<dbReference type="PANTHER" id="PTHR40465:SF1">
    <property type="entry name" value="DUF6534 DOMAIN-CONTAINING PROTEIN"/>
    <property type="match status" value="1"/>
</dbReference>
<feature type="domain" description="DUF6534" evidence="2">
    <location>
        <begin position="89"/>
        <end position="135"/>
    </location>
</feature>
<feature type="transmembrane region" description="Helical" evidence="1">
    <location>
        <begin position="12"/>
        <end position="31"/>
    </location>
</feature>
<evidence type="ECO:0000313" key="3">
    <source>
        <dbReference type="EMBL" id="TFY61149.1"/>
    </source>
</evidence>
<keyword evidence="1" id="KW-0472">Membrane</keyword>
<name>A0A4Y9YJM2_9APHY</name>
<dbReference type="EMBL" id="SEKV01000221">
    <property type="protein sequence ID" value="TFY61149.1"/>
    <property type="molecule type" value="Genomic_DNA"/>
</dbReference>
<evidence type="ECO:0000259" key="2">
    <source>
        <dbReference type="Pfam" id="PF20152"/>
    </source>
</evidence>
<protein>
    <recommendedName>
        <fullName evidence="2">DUF6534 domain-containing protein</fullName>
    </recommendedName>
</protein>
<sequence length="145" mass="16030">MSRFTNTFITEFFLASCVVLIVQLYFIYSVWRFMAYKWHRFPLTITMVSLALLSFSGGVVSVYDFTVNSDLGASLDRAEVPASIQTVTAFVTDVYIAAALSVILHGKRTGFSGTDSLITKLVAFAIHRGIITAYALGPIKRARLC</sequence>
<dbReference type="AlphaFoldDB" id="A0A4Y9YJM2"/>
<feature type="transmembrane region" description="Helical" evidence="1">
    <location>
        <begin position="117"/>
        <end position="136"/>
    </location>
</feature>
<accession>A0A4Y9YJM2</accession>
<comment type="caution">
    <text evidence="3">The sequence shown here is derived from an EMBL/GenBank/DDBJ whole genome shotgun (WGS) entry which is preliminary data.</text>
</comment>
<evidence type="ECO:0000256" key="1">
    <source>
        <dbReference type="SAM" id="Phobius"/>
    </source>
</evidence>
<dbReference type="Pfam" id="PF20152">
    <property type="entry name" value="DUF6534"/>
    <property type="match status" value="1"/>
</dbReference>
<keyword evidence="1" id="KW-0812">Transmembrane</keyword>
<feature type="transmembrane region" description="Helical" evidence="1">
    <location>
        <begin position="43"/>
        <end position="63"/>
    </location>
</feature>
<organism evidence="3 4">
    <name type="scientific">Rhodofomes roseus</name>
    <dbReference type="NCBI Taxonomy" id="34475"/>
    <lineage>
        <taxon>Eukaryota</taxon>
        <taxon>Fungi</taxon>
        <taxon>Dikarya</taxon>
        <taxon>Basidiomycota</taxon>
        <taxon>Agaricomycotina</taxon>
        <taxon>Agaricomycetes</taxon>
        <taxon>Polyporales</taxon>
        <taxon>Rhodofomes</taxon>
    </lineage>
</organism>
<reference evidence="3 4" key="1">
    <citation type="submission" date="2019-01" db="EMBL/GenBank/DDBJ databases">
        <title>Genome sequencing of the rare red list fungi Fomitopsis rosea.</title>
        <authorList>
            <person name="Buettner E."/>
            <person name="Kellner H."/>
        </authorList>
    </citation>
    <scope>NUCLEOTIDE SEQUENCE [LARGE SCALE GENOMIC DNA]</scope>
    <source>
        <strain evidence="3 4">DSM 105464</strain>
    </source>
</reference>
<dbReference type="STRING" id="34475.A0A4Y9YJM2"/>
<feature type="transmembrane region" description="Helical" evidence="1">
    <location>
        <begin position="83"/>
        <end position="105"/>
    </location>
</feature>